<dbReference type="InterPro" id="IPR013328">
    <property type="entry name" value="6PGD_dom2"/>
</dbReference>
<keyword evidence="8" id="KW-1185">Reference proteome</keyword>
<feature type="domain" description="6-phosphogluconate dehydrogenase NADP-binding" evidence="5">
    <location>
        <begin position="2"/>
        <end position="152"/>
    </location>
</feature>
<dbReference type="InterPro" id="IPR008927">
    <property type="entry name" value="6-PGluconate_DH-like_C_sf"/>
</dbReference>
<comment type="similarity">
    <text evidence="1">Belongs to the HIBADH-related family.</text>
</comment>
<dbReference type="InterPro" id="IPR006115">
    <property type="entry name" value="6PGDH_NADP-bd"/>
</dbReference>
<dbReference type="AlphaFoldDB" id="A0A840NW38"/>
<feature type="domain" description="3-hydroxyisobutyrate dehydrogenase-like NAD-binding" evidence="6">
    <location>
        <begin position="165"/>
        <end position="277"/>
    </location>
</feature>
<dbReference type="EC" id="1.1.1.31" evidence="7"/>
<dbReference type="InterPro" id="IPR036291">
    <property type="entry name" value="NAD(P)-bd_dom_sf"/>
</dbReference>
<dbReference type="Pfam" id="PF14833">
    <property type="entry name" value="NAD_binding_11"/>
    <property type="match status" value="1"/>
</dbReference>
<dbReference type="SUPFAM" id="SSF48179">
    <property type="entry name" value="6-phosphogluconate dehydrogenase C-terminal domain-like"/>
    <property type="match status" value="1"/>
</dbReference>
<dbReference type="Gene3D" id="3.40.50.720">
    <property type="entry name" value="NAD(P)-binding Rossmann-like Domain"/>
    <property type="match status" value="1"/>
</dbReference>
<keyword evidence="3" id="KW-0520">NAD</keyword>
<gene>
    <name evidence="7" type="ORF">HNP84_002755</name>
</gene>
<evidence type="ECO:0000259" key="6">
    <source>
        <dbReference type="Pfam" id="PF14833"/>
    </source>
</evidence>
<evidence type="ECO:0000313" key="8">
    <source>
        <dbReference type="Proteomes" id="UP000578449"/>
    </source>
</evidence>
<accession>A0A840NW38</accession>
<evidence type="ECO:0000256" key="3">
    <source>
        <dbReference type="ARBA" id="ARBA00023027"/>
    </source>
</evidence>
<name>A0A840NW38_9ACTN</name>
<dbReference type="InterPro" id="IPR051265">
    <property type="entry name" value="HIBADH-related_NP60_sf"/>
</dbReference>
<dbReference type="Pfam" id="PF03446">
    <property type="entry name" value="NAD_binding_2"/>
    <property type="match status" value="1"/>
</dbReference>
<evidence type="ECO:0000313" key="7">
    <source>
        <dbReference type="EMBL" id="MBB5133034.1"/>
    </source>
</evidence>
<dbReference type="GO" id="GO:0051287">
    <property type="term" value="F:NAD binding"/>
    <property type="evidence" value="ECO:0007669"/>
    <property type="project" value="InterPro"/>
</dbReference>
<dbReference type="EMBL" id="JACHGN010000005">
    <property type="protein sequence ID" value="MBB5133034.1"/>
    <property type="molecule type" value="Genomic_DNA"/>
</dbReference>
<protein>
    <submittedName>
        <fullName evidence="7">3-hydroxyisobutyrate dehydrogenase</fullName>
        <ecNumber evidence="7">1.1.1.31</ecNumber>
    </submittedName>
</protein>
<dbReference type="Proteomes" id="UP000578449">
    <property type="component" value="Unassembled WGS sequence"/>
</dbReference>
<feature type="active site" evidence="4">
    <location>
        <position position="169"/>
    </location>
</feature>
<dbReference type="PIRSF" id="PIRSF000103">
    <property type="entry name" value="HIBADH"/>
    <property type="match status" value="1"/>
</dbReference>
<comment type="caution">
    <text evidence="7">The sequence shown here is derived from an EMBL/GenBank/DDBJ whole genome shotgun (WGS) entry which is preliminary data.</text>
</comment>
<keyword evidence="2 7" id="KW-0560">Oxidoreductase</keyword>
<dbReference type="InterPro" id="IPR029154">
    <property type="entry name" value="HIBADH-like_NADP-bd"/>
</dbReference>
<evidence type="ECO:0000256" key="1">
    <source>
        <dbReference type="ARBA" id="ARBA00009080"/>
    </source>
</evidence>
<evidence type="ECO:0000259" key="5">
    <source>
        <dbReference type="Pfam" id="PF03446"/>
    </source>
</evidence>
<evidence type="ECO:0000256" key="2">
    <source>
        <dbReference type="ARBA" id="ARBA00023002"/>
    </source>
</evidence>
<dbReference type="PANTHER" id="PTHR43580">
    <property type="entry name" value="OXIDOREDUCTASE GLYR1-RELATED"/>
    <property type="match status" value="1"/>
</dbReference>
<dbReference type="RefSeq" id="WP_185050002.1">
    <property type="nucleotide sequence ID" value="NZ_BAABIX010000050.1"/>
</dbReference>
<dbReference type="GO" id="GO:0008442">
    <property type="term" value="F:3-hydroxyisobutyrate dehydrogenase activity"/>
    <property type="evidence" value="ECO:0007669"/>
    <property type="project" value="UniProtKB-EC"/>
</dbReference>
<reference evidence="7 8" key="1">
    <citation type="submission" date="2020-08" db="EMBL/GenBank/DDBJ databases">
        <title>Genomic Encyclopedia of Type Strains, Phase IV (KMG-IV): sequencing the most valuable type-strain genomes for metagenomic binning, comparative biology and taxonomic classification.</title>
        <authorList>
            <person name="Goeker M."/>
        </authorList>
    </citation>
    <scope>NUCLEOTIDE SEQUENCE [LARGE SCALE GENOMIC DNA]</scope>
    <source>
        <strain evidence="7 8">DSM 45615</strain>
    </source>
</reference>
<dbReference type="GO" id="GO:0050661">
    <property type="term" value="F:NADP binding"/>
    <property type="evidence" value="ECO:0007669"/>
    <property type="project" value="InterPro"/>
</dbReference>
<dbReference type="InterPro" id="IPR015815">
    <property type="entry name" value="HIBADH-related"/>
</dbReference>
<dbReference type="SUPFAM" id="SSF51735">
    <property type="entry name" value="NAD(P)-binding Rossmann-fold domains"/>
    <property type="match status" value="1"/>
</dbReference>
<sequence length="284" mass="29346">MNIAFLGLGRMGRELVVHLIDAGHQVTVWNRTPSAAEGAVKLGAVAADTAPEAVAGAEAVLTVLFGPDAVREVVIAPELPIGDGALWVDITSVGPEDAAAFADWSRKRGIRFAHSPVVGSLAPARAGALGVLLGGEPDAIALARPIVSLWAAQGRPRVYDTAAKAAAAKLVANLALAVSMQGMVEALRLGCSGGLTAEEALAALDGTPLSRIRDIKGEIVREGVYDDTQFSADLLHKDARLMLRLSARPLPALTAAFTALDHACRTGHGDSDFSVIAEPDTMGV</sequence>
<proteinExistence type="inferred from homology"/>
<evidence type="ECO:0000256" key="4">
    <source>
        <dbReference type="PIRSR" id="PIRSR000103-1"/>
    </source>
</evidence>
<dbReference type="PANTHER" id="PTHR43580:SF2">
    <property type="entry name" value="CYTOKINE-LIKE NUCLEAR FACTOR N-PAC"/>
    <property type="match status" value="1"/>
</dbReference>
<organism evidence="7 8">
    <name type="scientific">Thermocatellispora tengchongensis</name>
    <dbReference type="NCBI Taxonomy" id="1073253"/>
    <lineage>
        <taxon>Bacteria</taxon>
        <taxon>Bacillati</taxon>
        <taxon>Actinomycetota</taxon>
        <taxon>Actinomycetes</taxon>
        <taxon>Streptosporangiales</taxon>
        <taxon>Streptosporangiaceae</taxon>
        <taxon>Thermocatellispora</taxon>
    </lineage>
</organism>
<dbReference type="Gene3D" id="1.10.1040.10">
    <property type="entry name" value="N-(1-d-carboxylethyl)-l-norvaline Dehydrogenase, domain 2"/>
    <property type="match status" value="1"/>
</dbReference>